<accession>A0A4Y5TRC0</accession>
<feature type="transmembrane region" description="Helical" evidence="1">
    <location>
        <begin position="32"/>
        <end position="52"/>
    </location>
</feature>
<gene>
    <name evidence="2" type="ORF">CPT_Marfa_279</name>
</gene>
<keyword evidence="1" id="KW-1133">Transmembrane helix</keyword>
<protein>
    <submittedName>
        <fullName evidence="2">Uncharacterized protein</fullName>
    </submittedName>
</protein>
<dbReference type="EMBL" id="MN044033">
    <property type="protein sequence ID" value="QDB71924.1"/>
    <property type="molecule type" value="Genomic_DNA"/>
</dbReference>
<name>A0A4Y5TRC0_9CAUD</name>
<keyword evidence="3" id="KW-1185">Reference proteome</keyword>
<reference evidence="3" key="1">
    <citation type="submission" date="2019-06" db="EMBL/GenBank/DDBJ databases">
        <title>Complete genome of the novel Klebsiella pneumoniae phage Marfa.</title>
        <authorList>
            <person name="Harb L."/>
            <person name="Boeckman J."/>
            <person name="Newkirk H."/>
            <person name="Liu M."/>
            <person name="Gill J."/>
            <person name="Ramsey J."/>
        </authorList>
    </citation>
    <scope>NUCLEOTIDE SEQUENCE [LARGE SCALE GENOMIC DNA]</scope>
</reference>
<keyword evidence="1" id="KW-0472">Membrane</keyword>
<dbReference type="Proteomes" id="UP000320940">
    <property type="component" value="Segment"/>
</dbReference>
<proteinExistence type="predicted"/>
<sequence length="55" mass="6321">MNRIYTFFWMIICIVLCTMFFAGAWVPTTVQIGFMVCWFVLAAVIDFLKACASND</sequence>
<organism evidence="2 3">
    <name type="scientific">Klebsiella phage Marfa</name>
    <dbReference type="NCBI Taxonomy" id="2587809"/>
    <lineage>
        <taxon>Viruses</taxon>
        <taxon>Duplodnaviria</taxon>
        <taxon>Heunggongvirae</taxon>
        <taxon>Uroviricota</taxon>
        <taxon>Caudoviricetes</taxon>
        <taxon>Marfavirus</taxon>
        <taxon>Marfavirus marfa</taxon>
    </lineage>
</organism>
<keyword evidence="1" id="KW-0812">Transmembrane</keyword>
<evidence type="ECO:0000256" key="1">
    <source>
        <dbReference type="SAM" id="Phobius"/>
    </source>
</evidence>
<evidence type="ECO:0000313" key="2">
    <source>
        <dbReference type="EMBL" id="QDB71924.1"/>
    </source>
</evidence>
<feature type="transmembrane region" description="Helical" evidence="1">
    <location>
        <begin position="7"/>
        <end position="26"/>
    </location>
</feature>
<evidence type="ECO:0000313" key="3">
    <source>
        <dbReference type="Proteomes" id="UP000320940"/>
    </source>
</evidence>